<reference evidence="2" key="1">
    <citation type="journal article" date="2023" name="G3 (Bethesda)">
        <title>A reference genome for the long-term kleptoplast-retaining sea slug Elysia crispata morphotype clarki.</title>
        <authorList>
            <person name="Eastman K.E."/>
            <person name="Pendleton A.L."/>
            <person name="Shaikh M.A."/>
            <person name="Suttiyut T."/>
            <person name="Ogas R."/>
            <person name="Tomko P."/>
            <person name="Gavelis G."/>
            <person name="Widhalm J.R."/>
            <person name="Wisecaver J.H."/>
        </authorList>
    </citation>
    <scope>NUCLEOTIDE SEQUENCE</scope>
    <source>
        <strain evidence="2">ECLA1</strain>
    </source>
</reference>
<evidence type="ECO:0000256" key="1">
    <source>
        <dbReference type="SAM" id="MobiDB-lite"/>
    </source>
</evidence>
<keyword evidence="3" id="KW-1185">Reference proteome</keyword>
<sequence>MILGLSSGISSPPFPSQFPRVPMEEQRAVRPRAHTHPSQCCWPLPHYTPRFRLGLFGSHRIGLDVFIFFPRAACLKGTTSNSAPWPGFLIKRR</sequence>
<organism evidence="2 3">
    <name type="scientific">Elysia crispata</name>
    <name type="common">lettuce slug</name>
    <dbReference type="NCBI Taxonomy" id="231223"/>
    <lineage>
        <taxon>Eukaryota</taxon>
        <taxon>Metazoa</taxon>
        <taxon>Spiralia</taxon>
        <taxon>Lophotrochozoa</taxon>
        <taxon>Mollusca</taxon>
        <taxon>Gastropoda</taxon>
        <taxon>Heterobranchia</taxon>
        <taxon>Euthyneura</taxon>
        <taxon>Panpulmonata</taxon>
        <taxon>Sacoglossa</taxon>
        <taxon>Placobranchoidea</taxon>
        <taxon>Plakobranchidae</taxon>
        <taxon>Elysia</taxon>
    </lineage>
</organism>
<evidence type="ECO:0000313" key="2">
    <source>
        <dbReference type="EMBL" id="KAK3763604.1"/>
    </source>
</evidence>
<comment type="caution">
    <text evidence="2">The sequence shown here is derived from an EMBL/GenBank/DDBJ whole genome shotgun (WGS) entry which is preliminary data.</text>
</comment>
<feature type="region of interest" description="Disordered" evidence="1">
    <location>
        <begin position="1"/>
        <end position="30"/>
    </location>
</feature>
<name>A0AAE1DAJ5_9GAST</name>
<dbReference type="Proteomes" id="UP001283361">
    <property type="component" value="Unassembled WGS sequence"/>
</dbReference>
<dbReference type="AlphaFoldDB" id="A0AAE1DAJ5"/>
<proteinExistence type="predicted"/>
<evidence type="ECO:0000313" key="3">
    <source>
        <dbReference type="Proteomes" id="UP001283361"/>
    </source>
</evidence>
<protein>
    <submittedName>
        <fullName evidence="2">Uncharacterized protein</fullName>
    </submittedName>
</protein>
<accession>A0AAE1DAJ5</accession>
<dbReference type="EMBL" id="JAWDGP010004530">
    <property type="protein sequence ID" value="KAK3763604.1"/>
    <property type="molecule type" value="Genomic_DNA"/>
</dbReference>
<gene>
    <name evidence="2" type="ORF">RRG08_057027</name>
</gene>